<evidence type="ECO:0000313" key="2">
    <source>
        <dbReference type="EMBL" id="KXS17983.1"/>
    </source>
</evidence>
<dbReference type="Pfam" id="PF08432">
    <property type="entry name" value="Vfa1"/>
    <property type="match status" value="1"/>
</dbReference>
<dbReference type="GO" id="GO:0005768">
    <property type="term" value="C:endosome"/>
    <property type="evidence" value="ECO:0007669"/>
    <property type="project" value="TreeGrafter"/>
</dbReference>
<dbReference type="AlphaFoldDB" id="A0A139AN81"/>
<protein>
    <recommendedName>
        <fullName evidence="4">DUF1742-domain-containing protein</fullName>
    </recommendedName>
</protein>
<feature type="compositionally biased region" description="Pro residues" evidence="1">
    <location>
        <begin position="98"/>
        <end position="108"/>
    </location>
</feature>
<accession>A0A139AN81</accession>
<dbReference type="InterPro" id="IPR013640">
    <property type="entry name" value="Vfa1"/>
</dbReference>
<keyword evidence="3" id="KW-1185">Reference proteome</keyword>
<dbReference type="STRING" id="1344416.A0A139AN81"/>
<dbReference type="OMA" id="FTCANHC"/>
<name>A0A139AN81_GONPJ</name>
<proteinExistence type="predicted"/>
<sequence length="137" mass="15068">MAGKIPPVSISTEYERRTATAERGCFVCGKITTTVLHGTDNMDWFYVCPGHLEDRNFCKWLNPPPPEPPKQAAPPPKPPAPKASPPSDGKDSTAAAPAPQPAPTPTPAQGPRRYALHRDFQYLRMQHKKEMAAKKAR</sequence>
<feature type="region of interest" description="Disordered" evidence="1">
    <location>
        <begin position="59"/>
        <end position="137"/>
    </location>
</feature>
<feature type="compositionally biased region" description="Basic and acidic residues" evidence="1">
    <location>
        <begin position="128"/>
        <end position="137"/>
    </location>
</feature>
<organism evidence="2 3">
    <name type="scientific">Gonapodya prolifera (strain JEL478)</name>
    <name type="common">Monoblepharis prolifera</name>
    <dbReference type="NCBI Taxonomy" id="1344416"/>
    <lineage>
        <taxon>Eukaryota</taxon>
        <taxon>Fungi</taxon>
        <taxon>Fungi incertae sedis</taxon>
        <taxon>Chytridiomycota</taxon>
        <taxon>Chytridiomycota incertae sedis</taxon>
        <taxon>Monoblepharidomycetes</taxon>
        <taxon>Monoblepharidales</taxon>
        <taxon>Gonapodyaceae</taxon>
        <taxon>Gonapodya</taxon>
    </lineage>
</organism>
<feature type="compositionally biased region" description="Pro residues" evidence="1">
    <location>
        <begin position="62"/>
        <end position="84"/>
    </location>
</feature>
<dbReference type="Proteomes" id="UP000070544">
    <property type="component" value="Unassembled WGS sequence"/>
</dbReference>
<dbReference type="OrthoDB" id="2158714at2759"/>
<dbReference type="PANTHER" id="PTHR28218:SF1">
    <property type="entry name" value="VPS4-ASSOCIATED PROTEIN 1"/>
    <property type="match status" value="1"/>
</dbReference>
<dbReference type="PANTHER" id="PTHR28218">
    <property type="entry name" value="VPS4-ASSOCIATED PROTEIN 1"/>
    <property type="match status" value="1"/>
</dbReference>
<dbReference type="GO" id="GO:0007034">
    <property type="term" value="P:vacuolar transport"/>
    <property type="evidence" value="ECO:0007669"/>
    <property type="project" value="TreeGrafter"/>
</dbReference>
<gene>
    <name evidence="2" type="ORF">M427DRAFT_236610</name>
</gene>
<evidence type="ECO:0000256" key="1">
    <source>
        <dbReference type="SAM" id="MobiDB-lite"/>
    </source>
</evidence>
<dbReference type="EMBL" id="KQ965744">
    <property type="protein sequence ID" value="KXS17983.1"/>
    <property type="molecule type" value="Genomic_DNA"/>
</dbReference>
<evidence type="ECO:0000313" key="3">
    <source>
        <dbReference type="Proteomes" id="UP000070544"/>
    </source>
</evidence>
<evidence type="ECO:0008006" key="4">
    <source>
        <dbReference type="Google" id="ProtNLM"/>
    </source>
</evidence>
<reference evidence="2 3" key="1">
    <citation type="journal article" date="2015" name="Genome Biol. Evol.">
        <title>Phylogenomic analyses indicate that early fungi evolved digesting cell walls of algal ancestors of land plants.</title>
        <authorList>
            <person name="Chang Y."/>
            <person name="Wang S."/>
            <person name="Sekimoto S."/>
            <person name="Aerts A.L."/>
            <person name="Choi C."/>
            <person name="Clum A."/>
            <person name="LaButti K.M."/>
            <person name="Lindquist E.A."/>
            <person name="Yee Ngan C."/>
            <person name="Ohm R.A."/>
            <person name="Salamov A.A."/>
            <person name="Grigoriev I.V."/>
            <person name="Spatafora J.W."/>
            <person name="Berbee M.L."/>
        </authorList>
    </citation>
    <scope>NUCLEOTIDE SEQUENCE [LARGE SCALE GENOMIC DNA]</scope>
    <source>
        <strain evidence="2 3">JEL478</strain>
    </source>
</reference>